<dbReference type="Proteomes" id="UP000054538">
    <property type="component" value="Unassembled WGS sequence"/>
</dbReference>
<evidence type="ECO:0000313" key="1">
    <source>
        <dbReference type="EMBL" id="KIK97632.1"/>
    </source>
</evidence>
<proteinExistence type="predicted"/>
<reference evidence="2" key="2">
    <citation type="submission" date="2015-01" db="EMBL/GenBank/DDBJ databases">
        <title>Evolutionary Origins and Diversification of the Mycorrhizal Mutualists.</title>
        <authorList>
            <consortium name="DOE Joint Genome Institute"/>
            <consortium name="Mycorrhizal Genomics Consortium"/>
            <person name="Kohler A."/>
            <person name="Kuo A."/>
            <person name="Nagy L.G."/>
            <person name="Floudas D."/>
            <person name="Copeland A."/>
            <person name="Barry K.W."/>
            <person name="Cichocki N."/>
            <person name="Veneault-Fourrey C."/>
            <person name="LaButti K."/>
            <person name="Lindquist E.A."/>
            <person name="Lipzen A."/>
            <person name="Lundell T."/>
            <person name="Morin E."/>
            <person name="Murat C."/>
            <person name="Riley R."/>
            <person name="Ohm R."/>
            <person name="Sun H."/>
            <person name="Tunlid A."/>
            <person name="Henrissat B."/>
            <person name="Grigoriev I.V."/>
            <person name="Hibbett D.S."/>
            <person name="Martin F."/>
        </authorList>
    </citation>
    <scope>NUCLEOTIDE SEQUENCE [LARGE SCALE GENOMIC DNA]</scope>
    <source>
        <strain evidence="2">Ve08.2h10</strain>
    </source>
</reference>
<dbReference type="HOGENOM" id="CLU_2758512_0_0_1"/>
<reference evidence="1 2" key="1">
    <citation type="submission" date="2014-04" db="EMBL/GenBank/DDBJ databases">
        <authorList>
            <consortium name="DOE Joint Genome Institute"/>
            <person name="Kuo A."/>
            <person name="Kohler A."/>
            <person name="Jargeat P."/>
            <person name="Nagy L.G."/>
            <person name="Floudas D."/>
            <person name="Copeland A."/>
            <person name="Barry K.W."/>
            <person name="Cichocki N."/>
            <person name="Veneault-Fourrey C."/>
            <person name="LaButti K."/>
            <person name="Lindquist E.A."/>
            <person name="Lipzen A."/>
            <person name="Lundell T."/>
            <person name="Morin E."/>
            <person name="Murat C."/>
            <person name="Sun H."/>
            <person name="Tunlid A."/>
            <person name="Henrissat B."/>
            <person name="Grigoriev I.V."/>
            <person name="Hibbett D.S."/>
            <person name="Martin F."/>
            <person name="Nordberg H.P."/>
            <person name="Cantor M.N."/>
            <person name="Hua S.X."/>
        </authorList>
    </citation>
    <scope>NUCLEOTIDE SEQUENCE [LARGE SCALE GENOMIC DNA]</scope>
    <source>
        <strain evidence="1 2">Ve08.2h10</strain>
    </source>
</reference>
<organism evidence="1 2">
    <name type="scientific">Paxillus rubicundulus Ve08.2h10</name>
    <dbReference type="NCBI Taxonomy" id="930991"/>
    <lineage>
        <taxon>Eukaryota</taxon>
        <taxon>Fungi</taxon>
        <taxon>Dikarya</taxon>
        <taxon>Basidiomycota</taxon>
        <taxon>Agaricomycotina</taxon>
        <taxon>Agaricomycetes</taxon>
        <taxon>Agaricomycetidae</taxon>
        <taxon>Boletales</taxon>
        <taxon>Paxilineae</taxon>
        <taxon>Paxillaceae</taxon>
        <taxon>Paxillus</taxon>
    </lineage>
</organism>
<evidence type="ECO:0000313" key="2">
    <source>
        <dbReference type="Proteomes" id="UP000054538"/>
    </source>
</evidence>
<dbReference type="EMBL" id="KN824927">
    <property type="protein sequence ID" value="KIK97632.1"/>
    <property type="molecule type" value="Genomic_DNA"/>
</dbReference>
<protein>
    <submittedName>
        <fullName evidence="1">Uncharacterized protein</fullName>
    </submittedName>
</protein>
<accession>A0A0D0DHE9</accession>
<dbReference type="InParanoid" id="A0A0D0DHE9"/>
<gene>
    <name evidence="1" type="ORF">PAXRUDRAFT_824741</name>
</gene>
<dbReference type="AlphaFoldDB" id="A0A0D0DHE9"/>
<keyword evidence="2" id="KW-1185">Reference proteome</keyword>
<sequence>MKLDWGVGDNWRWVLMGPLTSSRLRVWVAVCILGKYWLTAFGEACNEAKVRKRTYMMTTSRAWYAFWWKT</sequence>
<name>A0A0D0DHE9_9AGAM</name>